<dbReference type="Pfam" id="PF20712">
    <property type="entry name" value="CyanoTRADDas_TM"/>
    <property type="match status" value="1"/>
</dbReference>
<organism evidence="3 4">
    <name type="scientific">Microcystis aeruginosa Ma_QC_C_20070703_M131</name>
    <dbReference type="NCBI Taxonomy" id="2486263"/>
    <lineage>
        <taxon>Bacteria</taxon>
        <taxon>Bacillati</taxon>
        <taxon>Cyanobacteriota</taxon>
        <taxon>Cyanophyceae</taxon>
        <taxon>Oscillatoriophycideae</taxon>
        <taxon>Chroococcales</taxon>
        <taxon>Microcystaceae</taxon>
        <taxon>Microcystis</taxon>
    </lineage>
</organism>
<dbReference type="EMBL" id="SFCA01000221">
    <property type="protein sequence ID" value="TRT44223.1"/>
    <property type="molecule type" value="Genomic_DNA"/>
</dbReference>
<keyword evidence="1" id="KW-0472">Membrane</keyword>
<accession>A0A551X689</accession>
<evidence type="ECO:0000259" key="2">
    <source>
        <dbReference type="Pfam" id="PF20712"/>
    </source>
</evidence>
<feature type="transmembrane region" description="Helical" evidence="1">
    <location>
        <begin position="267"/>
        <end position="287"/>
    </location>
</feature>
<feature type="transmembrane region" description="Helical" evidence="1">
    <location>
        <begin position="12"/>
        <end position="37"/>
    </location>
</feature>
<protein>
    <recommendedName>
        <fullName evidence="2">Cyanobacterial TRADD-N associated 2 transmembrane domain-containing protein</fullName>
    </recommendedName>
</protein>
<reference evidence="3 4" key="1">
    <citation type="submission" date="2019-01" db="EMBL/GenBank/DDBJ databases">
        <title>Coherence of Microcystis species and biogeography revealed through population genomics.</title>
        <authorList>
            <person name="Perez-Carrascal O.M."/>
            <person name="Terrat Y."/>
            <person name="Giani A."/>
            <person name="Fortin N."/>
            <person name="Tromas N."/>
            <person name="Shapiro B.J."/>
        </authorList>
    </citation>
    <scope>NUCLEOTIDE SEQUENCE [LARGE SCALE GENOMIC DNA]</scope>
    <source>
        <strain evidence="3">Ma_QC_C_20070703_M131</strain>
    </source>
</reference>
<gene>
    <name evidence="3" type="ORF">EWV85_20625</name>
</gene>
<proteinExistence type="predicted"/>
<evidence type="ECO:0000313" key="3">
    <source>
        <dbReference type="EMBL" id="TRT44223.1"/>
    </source>
</evidence>
<feature type="transmembrane region" description="Helical" evidence="1">
    <location>
        <begin position="165"/>
        <end position="189"/>
    </location>
</feature>
<dbReference type="AlphaFoldDB" id="A0A551X689"/>
<evidence type="ECO:0000256" key="1">
    <source>
        <dbReference type="SAM" id="Phobius"/>
    </source>
</evidence>
<evidence type="ECO:0000313" key="4">
    <source>
        <dbReference type="Proteomes" id="UP000316443"/>
    </source>
</evidence>
<dbReference type="InterPro" id="IPR048567">
    <property type="entry name" value="CyanoTRADDas_TM"/>
</dbReference>
<keyword evidence="1" id="KW-0812">Transmembrane</keyword>
<dbReference type="Proteomes" id="UP000316443">
    <property type="component" value="Unassembled WGS sequence"/>
</dbReference>
<name>A0A551X689_MICAE</name>
<sequence length="359" mass="40867">MSMSKSKSPTNLSLTTLLLFLSGISFVGGLVFLVWSWSLSKDYEKKNQYIQILTNLEKITHLKDDEFANWRDNIIRINNERFLDLGSKEKGFTGEKTEKEEDIGLSYYFSGQLPQGKNEGYKGTILSDKSKAHQSLNVQQVQTDKQLFQSELTSLQLNKILSRSIYIIFFTVSLFFLCFGIFMIIVMSVKKINLDIKNIATPIEEKISLEDYYRVNLSQIQIIFNFSVAAMIAGFFLIIVSLLWSMIIVVNKPQNNQQSSTNYIPSVVGAVSGMIGNFIGATFLFLYKSAVEQSSKYSQFLERDNSLKLAQSLLEDIKSKAEESDENEKIIEYQLKIITLLINQSKINEISDQSADKTK</sequence>
<keyword evidence="1" id="KW-1133">Transmembrane helix</keyword>
<comment type="caution">
    <text evidence="3">The sequence shown here is derived from an EMBL/GenBank/DDBJ whole genome shotgun (WGS) entry which is preliminary data.</text>
</comment>
<feature type="domain" description="Cyanobacterial TRADD-N associated 2 transmembrane" evidence="2">
    <location>
        <begin position="216"/>
        <end position="293"/>
    </location>
</feature>
<feature type="transmembrane region" description="Helical" evidence="1">
    <location>
        <begin position="222"/>
        <end position="247"/>
    </location>
</feature>